<comment type="subcellular location">
    <subcellularLocation>
        <location evidence="2">Cytoplasm</location>
    </subcellularLocation>
    <subcellularLocation>
        <location evidence="1">Nucleus</location>
    </subcellularLocation>
</comment>
<reference evidence="12" key="2">
    <citation type="submission" date="2025-08" db="UniProtKB">
        <authorList>
            <consortium name="Ensembl"/>
        </authorList>
    </citation>
    <scope>IDENTIFICATION</scope>
</reference>
<dbReference type="PANTHER" id="PTHR35971">
    <property type="entry name" value="SI:DKEY-31G6.6"/>
    <property type="match status" value="1"/>
</dbReference>
<dbReference type="SUPFAM" id="SSF49265">
    <property type="entry name" value="Fibronectin type III"/>
    <property type="match status" value="1"/>
</dbReference>
<feature type="domain" description="Ig-like" evidence="10">
    <location>
        <begin position="1719"/>
        <end position="1787"/>
    </location>
</feature>
<dbReference type="Pfam" id="PF07679">
    <property type="entry name" value="I-set"/>
    <property type="match status" value="15"/>
</dbReference>
<feature type="domain" description="Ig-like" evidence="10">
    <location>
        <begin position="1020"/>
        <end position="1073"/>
    </location>
</feature>
<dbReference type="GeneTree" id="ENSGT00940000154756"/>
<reference evidence="12 13" key="1">
    <citation type="submission" date="2019-04" db="EMBL/GenBank/DDBJ databases">
        <authorList>
            <consortium name="Wellcome Sanger Institute Data Sharing"/>
        </authorList>
    </citation>
    <scope>NUCLEOTIDE SEQUENCE [LARGE SCALE GENOMIC DNA]</scope>
</reference>
<evidence type="ECO:0000256" key="2">
    <source>
        <dbReference type="ARBA" id="ARBA00004496"/>
    </source>
</evidence>
<dbReference type="FunFam" id="2.60.40.10:FF:000050">
    <property type="entry name" value="Titin isoform B"/>
    <property type="match status" value="1"/>
</dbReference>
<accession>A0A8C9TFQ4</accession>
<dbReference type="Ensembl" id="ENSSFOT00015067372.1">
    <property type="protein sequence ID" value="ENSSFOP00015049104.1"/>
    <property type="gene ID" value="ENSSFOG00015009339.2"/>
</dbReference>
<dbReference type="InterPro" id="IPR003961">
    <property type="entry name" value="FN3_dom"/>
</dbReference>
<dbReference type="SMART" id="SM00409">
    <property type="entry name" value="IG"/>
    <property type="match status" value="17"/>
</dbReference>
<feature type="domain" description="Ig-like" evidence="10">
    <location>
        <begin position="658"/>
        <end position="740"/>
    </location>
</feature>
<dbReference type="GO" id="GO:0005737">
    <property type="term" value="C:cytoplasm"/>
    <property type="evidence" value="ECO:0007669"/>
    <property type="project" value="UniProtKB-SubCell"/>
</dbReference>
<feature type="domain" description="Fibronectin type-III" evidence="11">
    <location>
        <begin position="496"/>
        <end position="591"/>
    </location>
</feature>
<keyword evidence="13" id="KW-1185">Reference proteome</keyword>
<evidence type="ECO:0000313" key="12">
    <source>
        <dbReference type="Ensembl" id="ENSSFOP00015049104.1"/>
    </source>
</evidence>
<evidence type="ECO:0000256" key="6">
    <source>
        <dbReference type="ARBA" id="ARBA00022737"/>
    </source>
</evidence>
<sequence>MDHNPFGGAPRFLTRPKAFSVCVGRDTTLSCTIVGDPAPLVTWEKDKLPISSGGRFKAVEDGNMYRLTVYDLTLEDSGQYMCWARNSVGEAYAAVTLKVALPSEMVERAPVFLVKPASARVGLGEDVAFQCRVSAFPEPTFDWEKDGRYVGESNRVKIITDGEESTLKIQCVRSLDSGTYTCRAQNSLGRAHVAAALVVDTLGLSLAQDHDCVSALAGRLPKGVFTRTCTVTEGKHAKLSCFVTGHPKPHIIWRKDGVNIVEGRRHVMYEDQAENFILKILYCKQSDNGLYTCNASNLAGQTYSAVLVIVKEPKVPFRRKLQDVEVWEKETAMLLCEVPVPAARTNWFMEETRLEQSAKYSMEEEGTLRRLTIRNVSTNDDAVYICEMKEGSRTVAELTVLGNITRKLPRRTVVPVSDTALFCVELERPCEGAYWTRNGERLQEDARVSVACVRRQYTLTIRDCRADDSGEVAFVAGDCKTSTNFCVTGEKHPPDPPIDPVVRNKTNVSLHLCWSPPETDRPVPITGYLVERRKVGAQMWVRCGSGGAPCSEPFLTVGLRWNMYVSLVTLTNWAFCVPPPEPTASVTTGLVSGPAVVGQEASFTVELSAICSGSWTLNGRLLRSRDDYLITRTKTRHTLLIRRVRLDSASLLGVPVEPGRFVNKPKALSSPLSDDLVLSCEVTTADSTVVWKKGQTEIKEDQRTRLISEGTQRRLVIRHAKLSDEGQYTCETAVDKISFQVKIKGEEDHCPTKSTFVKKAETKTEFSSSCGDTVLLFCEVNQASAPGKWLKRGQEVKASKDITIETDGTTRKLTLKNVKVGDAGTYIYKLPEDELTFTVKVEVCSAAMLSQKAILSCEVSNAQTEVKWYKDSKLLSSSRKMHMEAKGKSRQLVLDSVEKTDAGEYICEAAREKLHFTIHVESVQREVKAMLSQKAILSCEVSNTQTEVKWYKDSKLLSSSRKMHLEAKGKSRQLVLDSVEKKDSGEYICEAGFHCTHVHFTIFPQNRRLHLPTRSLCRGSCEVADTQTEVKWYKDGKLLSSSRKMHLEAKGKSRQLVLDSVEKKDSGEYICEAAGEKLHFTIQREVKAILSQKTALSCEVSDTQTEVKWYKDGKLLSSSRKMHLEAKGKSRQLVLDSVEKKDAGEYICEAAREKLHFTIQVAEPQAAFANKESVQREVKAILSQKTALSCEVSNTQTEVKWYKDSKLLSSSRKMHLEAKGKSRQLVLDSVEKKDAGEYICEAAGEKLHFMIQVAGRNRVSFVPSKLLMKDTVVVQENEDIILATELTSETSTTVRWFRDGVELKDSKKHEMKKDGLSRTLTVSSSLLQYQSPVLPFFHLWLYFLISVASELPLKFTVPLEPLTVEIGGTLTLVCELNRAKGDVLWCFNRVEIKPSSKFRITSDGTRRVLTVTTFTKEDEGEYSCACKDDRTSAKISTKAPRLVRFTSKLNNIAAVEGKDATFKCSVTPADVNVRWIHNGAAIVTGPRFKITHEGTSHSLTITRVTKDDAGEITADAEGKLSRASLQVQPEPVIFRKKLENLTVEEDAEAKLEVKLSKPSTEVKWMKNSVVLQPGHNVEIHVDGAQQTLVLKKVSQADRGYYSCETLDDKTQVQRLVYWSTVKKIKVVKGLENMMVREKETVTLEVELSHADVEGHWTKGGIRMRAGPQCCIGAQGRKHTLTLSQLKTGDTGLISFQAEGVHTSARLTVTGTISQLCCEEKVSLECEVSRANADVRWLKDAVELKSGKKYGIQSQGCKRSLLIHKCTYEDQGQYVCDATDDKTSANLTVHGASISSIKFATGLSMFQGVLMSNQLQFNPLLHGFSSL</sequence>
<evidence type="ECO:0000256" key="1">
    <source>
        <dbReference type="ARBA" id="ARBA00004123"/>
    </source>
</evidence>
<evidence type="ECO:0000313" key="13">
    <source>
        <dbReference type="Proteomes" id="UP000694397"/>
    </source>
</evidence>
<feature type="domain" description="Ig-like" evidence="10">
    <location>
        <begin position="313"/>
        <end position="396"/>
    </location>
</feature>
<dbReference type="GO" id="GO:0005634">
    <property type="term" value="C:nucleus"/>
    <property type="evidence" value="ECO:0007669"/>
    <property type="project" value="UniProtKB-SubCell"/>
</dbReference>
<feature type="domain" description="Ig-like" evidence="10">
    <location>
        <begin position="1164"/>
        <end position="1242"/>
    </location>
</feature>
<name>A0A8C9TFQ4_SCLFO</name>
<feature type="domain" description="Ig-like" evidence="10">
    <location>
        <begin position="10"/>
        <end position="100"/>
    </location>
</feature>
<dbReference type="Gene3D" id="2.60.40.10">
    <property type="entry name" value="Immunoglobulins"/>
    <property type="match status" value="20"/>
</dbReference>
<feature type="domain" description="Ig-like" evidence="10">
    <location>
        <begin position="221"/>
        <end position="304"/>
    </location>
</feature>
<keyword evidence="8" id="KW-0539">Nucleus</keyword>
<feature type="domain" description="Ig-like" evidence="10">
    <location>
        <begin position="831"/>
        <end position="917"/>
    </location>
</feature>
<dbReference type="PROSITE" id="PS50853">
    <property type="entry name" value="FN3"/>
    <property type="match status" value="1"/>
</dbReference>
<dbReference type="PANTHER" id="PTHR35971:SF4">
    <property type="entry name" value="OBSCURIN"/>
    <property type="match status" value="1"/>
</dbReference>
<feature type="domain" description="Ig-like" evidence="10">
    <location>
        <begin position="918"/>
        <end position="991"/>
    </location>
</feature>
<evidence type="ECO:0000256" key="9">
    <source>
        <dbReference type="ARBA" id="ARBA00023319"/>
    </source>
</evidence>
<reference evidence="12" key="3">
    <citation type="submission" date="2025-09" db="UniProtKB">
        <authorList>
            <consortium name="Ensembl"/>
        </authorList>
    </citation>
    <scope>IDENTIFICATION</scope>
</reference>
<dbReference type="InterPro" id="IPR036179">
    <property type="entry name" value="Ig-like_dom_sf"/>
</dbReference>
<evidence type="ECO:0000256" key="3">
    <source>
        <dbReference type="ARBA" id="ARBA00006692"/>
    </source>
</evidence>
<dbReference type="InterPro" id="IPR003599">
    <property type="entry name" value="Ig_sub"/>
</dbReference>
<dbReference type="InterPro" id="IPR013098">
    <property type="entry name" value="Ig_I-set"/>
</dbReference>
<evidence type="ECO:0000259" key="10">
    <source>
        <dbReference type="PROSITE" id="PS50835"/>
    </source>
</evidence>
<keyword evidence="4" id="KW-0963">Cytoplasm</keyword>
<dbReference type="InterPro" id="IPR036116">
    <property type="entry name" value="FN3_sf"/>
</dbReference>
<dbReference type="SUPFAM" id="SSF48726">
    <property type="entry name" value="Immunoglobulin"/>
    <property type="match status" value="18"/>
</dbReference>
<feature type="domain" description="Ig-like" evidence="10">
    <location>
        <begin position="1076"/>
        <end position="1158"/>
    </location>
</feature>
<protein>
    <submittedName>
        <fullName evidence="12">Obscurin, cytoskeletal calmodulin and titin-interacting RhoGEF b</fullName>
    </submittedName>
</protein>
<feature type="domain" description="Ig-like" evidence="10">
    <location>
        <begin position="1440"/>
        <end position="1613"/>
    </location>
</feature>
<feature type="domain" description="Ig-like" evidence="10">
    <location>
        <begin position="751"/>
        <end position="826"/>
    </location>
</feature>
<keyword evidence="9" id="KW-0393">Immunoglobulin domain</keyword>
<feature type="domain" description="Ig-like" evidence="10">
    <location>
        <begin position="1352"/>
        <end position="1436"/>
    </location>
</feature>
<dbReference type="OrthoDB" id="9355041at2759"/>
<evidence type="ECO:0000256" key="4">
    <source>
        <dbReference type="ARBA" id="ARBA00022490"/>
    </source>
</evidence>
<dbReference type="FunFam" id="2.60.40.10:FF:000502">
    <property type="entry name" value="obscurin-like protein 1 isoform X2"/>
    <property type="match status" value="1"/>
</dbReference>
<dbReference type="InterPro" id="IPR003598">
    <property type="entry name" value="Ig_sub2"/>
</dbReference>
<dbReference type="FunFam" id="2.60.40.10:FF:000612">
    <property type="entry name" value="palladin isoform X1"/>
    <property type="match status" value="1"/>
</dbReference>
<dbReference type="FunFam" id="2.60.40.10:FF:000211">
    <property type="entry name" value="Obscurin-like protein 1"/>
    <property type="match status" value="2"/>
</dbReference>
<dbReference type="PROSITE" id="PS50835">
    <property type="entry name" value="IG_LIKE"/>
    <property type="match status" value="14"/>
</dbReference>
<comment type="similarity">
    <text evidence="3">Belongs to the protein kinase superfamily. CAMK Ser/Thr protein kinase family.</text>
</comment>
<evidence type="ECO:0000256" key="8">
    <source>
        <dbReference type="ARBA" id="ARBA00023242"/>
    </source>
</evidence>
<dbReference type="InterPro" id="IPR007110">
    <property type="entry name" value="Ig-like_dom"/>
</dbReference>
<dbReference type="CDD" id="cd00063">
    <property type="entry name" value="FN3"/>
    <property type="match status" value="1"/>
</dbReference>
<evidence type="ECO:0000256" key="7">
    <source>
        <dbReference type="ARBA" id="ARBA00023157"/>
    </source>
</evidence>
<evidence type="ECO:0000259" key="11">
    <source>
        <dbReference type="PROSITE" id="PS50853"/>
    </source>
</evidence>
<organism evidence="12 13">
    <name type="scientific">Scleropages formosus</name>
    <name type="common">Asian bonytongue</name>
    <name type="synonym">Osteoglossum formosum</name>
    <dbReference type="NCBI Taxonomy" id="113540"/>
    <lineage>
        <taxon>Eukaryota</taxon>
        <taxon>Metazoa</taxon>
        <taxon>Chordata</taxon>
        <taxon>Craniata</taxon>
        <taxon>Vertebrata</taxon>
        <taxon>Euteleostomi</taxon>
        <taxon>Actinopterygii</taxon>
        <taxon>Neopterygii</taxon>
        <taxon>Teleostei</taxon>
        <taxon>Osteoglossocephala</taxon>
        <taxon>Osteoglossomorpha</taxon>
        <taxon>Osteoglossiformes</taxon>
        <taxon>Osteoglossidae</taxon>
        <taxon>Scleropages</taxon>
    </lineage>
</organism>
<dbReference type="Proteomes" id="UP000694397">
    <property type="component" value="Chromosome 7"/>
</dbReference>
<dbReference type="FunFam" id="2.60.40.10:FF:001652">
    <property type="entry name" value="Uncharacterized protein"/>
    <property type="match status" value="1"/>
</dbReference>
<evidence type="ECO:0000256" key="5">
    <source>
        <dbReference type="ARBA" id="ARBA00022553"/>
    </source>
</evidence>
<keyword evidence="6" id="KW-0677">Repeat</keyword>
<dbReference type="InterPro" id="IPR052385">
    <property type="entry name" value="Obscurin/Obscurin-like_Reg"/>
</dbReference>
<dbReference type="SMART" id="SM00408">
    <property type="entry name" value="IGc2"/>
    <property type="match status" value="15"/>
</dbReference>
<keyword evidence="5" id="KW-0597">Phosphoprotein</keyword>
<keyword evidence="7" id="KW-1015">Disulfide bond</keyword>
<dbReference type="InterPro" id="IPR013783">
    <property type="entry name" value="Ig-like_fold"/>
</dbReference>
<proteinExistence type="inferred from homology"/>
<dbReference type="FunFam" id="2.60.40.10:FF:000032">
    <property type="entry name" value="palladin isoform X1"/>
    <property type="match status" value="1"/>
</dbReference>
<feature type="domain" description="Ig-like" evidence="10">
    <location>
        <begin position="110"/>
        <end position="198"/>
    </location>
</feature>
<dbReference type="FunFam" id="2.60.40.10:FF:001084">
    <property type="entry name" value="obscurin-like isoform X3"/>
    <property type="match status" value="1"/>
</dbReference>